<dbReference type="RefSeq" id="WP_004988654.1">
    <property type="nucleotide sequence ID" value="NZ_AP018824.1"/>
</dbReference>
<sequence>MKLIDKKMSPYSKANQLTKKIKFTALSACMTTLICASVSGYASDSEIYVVPATTPGKTTIMFMLDISDSMKGYGTCDYPDGTNRVSWEKNNAVYQHNGETTTYERNYCKVSSPRYFFKRIGNGTIANPYRYYKCNSDIGSYDVKDCNQAAALSKAPSGYYEAGLDPRYYYKNSDRINSIAYERIARLKDGMIALLNGDSNTEKMGDNIVVGLSTIGTVTNRNAQNQATAWKQVGSIVVPARPLGETVSGSRTQRDILINEVAKLEAKTLTPTAITYAEVAAYLMGRDALWHPYIYPNDSAYRNGVELDKAMANSPQSGFRYSSPDSKVATQNDFHYIMPESIKRQLGNSLESQHAKECSGQGIYVLTDGAPNEDWPSRWMMQKVLNDKNFWAAGDNWPAIKEFSQYLLDPAKNPLGIEIKTAVVGFAKSFDSSTTVTEAKQWGIMGKGGWYSGTDTQDVVDSVKLFLKEITKDVPSASTGASTIPFDTLNPEVIQPYSYFPQFEPKVDPSNPQQVWLGNIKKYYVVNNSVYASQVANSSTLVIRNSVLQDIADIWAKSNIVYPEQTPIYEKGGSLSQLVLGGDDGRKILTEYDYDVTDTDNPVSRNFSLKQIKKTYTTDATTKNDPNARALMALLGYRIDEDTSTDGLDLANITPELRQMGSSQHSLPILLTQQGRLYAQKQSGDDVFINSENRQDYILFGTSQGLLQVVDAKTGKEKFSFVPKEIIENQSETFKEKGGALTGGRYALYSGLDGEWTAHTVYVAKSDGTLTVNGAVRNVIGSTSEEKENLKGKQWVYGGMRMGGRSYYALDLTDIDNPHLKFHIDPASGMVYSKENPKGKSFPEIKNMGQSWSKPKLDYVNWKGKRKLVMLVSGGYDAGGENGDGLWTHGKRTGFAGYEYFNYRQGQAESDCKPEGESEDITCSTKNIGSGVYMFDADNGDLLWFADSRPSTGITQDVIHLQSKDLSYSTVTDIKTVDRNNDGIIDHLYLGDLAGQAFRIDLKNNGLKSTYDTQITKILDLHKSNGTSPRFYMSPVFTAHRSGGKAEGGDIVTVTFISGNKSSPLLATSDSLESTGQENSNNLEYDAVYAIYDYDIYPNGYYYPDHTKSLGARTLSSQASDTMSITKLKLIENTAKSNATITGAQVGKFTQEKGTDNKLITSVDKKTGWGGWYYPFKKTYLKASANPAVIKGLTPLIAMQNSLYVTMYDAALAGTTSGCGAGVKGQSFTKRLCLPTGVCPEDADYTYNLGSGIVSVTVGPDGKGGRVIIVPEPNPDSNMTKPCEGAGCKEGEDLVPAGGAIRFIPNRWYERYAKTS</sequence>
<accession>A0A3G9FZU4</accession>
<reference evidence="1" key="1">
    <citation type="journal article" date="2022" name="J Glob Antimicrob Resist">
        <title>Comparative analysis of IMP-4- and OXA-58-containing plasmids of three carbapenemase-producing Acinetobacter ursingii strains in the Netherlands.</title>
        <authorList>
            <person name="Hendrickx A.P.A."/>
            <person name="Schade R.P."/>
            <person name="Landman F."/>
            <person name="Bosch T."/>
            <person name="Schouls L.M."/>
            <person name="van Dijk K."/>
        </authorList>
    </citation>
    <scope>NUCLEOTIDE SEQUENCE</scope>
    <source>
        <strain evidence="1">RIVM_C010761</strain>
    </source>
</reference>
<name>A0A3G9FZU4_9GAMM</name>
<dbReference type="EMBL" id="CP089044">
    <property type="protein sequence ID" value="UYF76535.1"/>
    <property type="molecule type" value="Genomic_DNA"/>
</dbReference>
<protein>
    <submittedName>
        <fullName evidence="1">Uncharacterized protein</fullName>
    </submittedName>
</protein>
<dbReference type="InterPro" id="IPR011047">
    <property type="entry name" value="Quinoprotein_ADH-like_sf"/>
</dbReference>
<proteinExistence type="predicted"/>
<evidence type="ECO:0000313" key="2">
    <source>
        <dbReference type="Proteomes" id="UP001164081"/>
    </source>
</evidence>
<dbReference type="Proteomes" id="UP001164081">
    <property type="component" value="Chromosome"/>
</dbReference>
<organism evidence="1 2">
    <name type="scientific">Acinetobacter ursingii</name>
    <dbReference type="NCBI Taxonomy" id="108980"/>
    <lineage>
        <taxon>Bacteria</taxon>
        <taxon>Pseudomonadati</taxon>
        <taxon>Pseudomonadota</taxon>
        <taxon>Gammaproteobacteria</taxon>
        <taxon>Moraxellales</taxon>
        <taxon>Moraxellaceae</taxon>
        <taxon>Acinetobacter</taxon>
    </lineage>
</organism>
<gene>
    <name evidence="1" type="ORF">LSO58_06580</name>
</gene>
<evidence type="ECO:0000313" key="1">
    <source>
        <dbReference type="EMBL" id="UYF76535.1"/>
    </source>
</evidence>
<dbReference type="SUPFAM" id="SSF50998">
    <property type="entry name" value="Quinoprotein alcohol dehydrogenase-like"/>
    <property type="match status" value="1"/>
</dbReference>